<keyword evidence="2" id="KW-1185">Reference proteome</keyword>
<gene>
    <name evidence="1" type="ORF">AB1207_09530</name>
</gene>
<organism evidence="1 2">
    <name type="scientific">Kineococcus endophyticus</name>
    <dbReference type="NCBI Taxonomy" id="1181883"/>
    <lineage>
        <taxon>Bacteria</taxon>
        <taxon>Bacillati</taxon>
        <taxon>Actinomycetota</taxon>
        <taxon>Actinomycetes</taxon>
        <taxon>Kineosporiales</taxon>
        <taxon>Kineosporiaceae</taxon>
        <taxon>Kineococcus</taxon>
    </lineage>
</organism>
<dbReference type="EMBL" id="JBFNQN010000006">
    <property type="protein sequence ID" value="MEW9264987.1"/>
    <property type="molecule type" value="Genomic_DNA"/>
</dbReference>
<proteinExistence type="predicted"/>
<dbReference type="RefSeq" id="WP_367637877.1">
    <property type="nucleotide sequence ID" value="NZ_JBFNQN010000006.1"/>
</dbReference>
<protein>
    <submittedName>
        <fullName evidence="1">Type IV toxin-antitoxin system AbiEi family antitoxin</fullName>
    </submittedName>
</protein>
<name>A0ABV3P6X2_9ACTN</name>
<comment type="caution">
    <text evidence="1">The sequence shown here is derived from an EMBL/GenBank/DDBJ whole genome shotgun (WGS) entry which is preliminary data.</text>
</comment>
<evidence type="ECO:0000313" key="2">
    <source>
        <dbReference type="Proteomes" id="UP001555826"/>
    </source>
</evidence>
<accession>A0ABV3P6X2</accession>
<dbReference type="Pfam" id="PF09952">
    <property type="entry name" value="AbiEi_2"/>
    <property type="match status" value="1"/>
</dbReference>
<reference evidence="1 2" key="1">
    <citation type="submission" date="2024-07" db="EMBL/GenBank/DDBJ databases">
        <authorList>
            <person name="Thanompreechachai J."/>
            <person name="Duangmal K."/>
        </authorList>
    </citation>
    <scope>NUCLEOTIDE SEQUENCE [LARGE SCALE GENOMIC DNA]</scope>
    <source>
        <strain evidence="1 2">KCTC 19886</strain>
    </source>
</reference>
<sequence length="326" mass="36064">MQDHLRELGVVVVEDLDDPTGPAWWVVLPTGSRHRYDVVLRERLSTATAATVPLLDGPSLVVTRHVADAAAEVLRGRGAHFADTAGNVHLRWPDAVVDVRGRRPPTSEARPADRPLRAYSPRGQRVTFSLLCDPGTVGESYRTIAERSRTSLGTVQAVLEELQGQGHLLVDGRRRTLHGTRLLFDRWVEAYVVRTAPRLTRARFDSSDHSWWRHADEDLRSDGAVWGGETGAHLLDGFLSPAVATVYADGLPRQTLLAHRLRKADGVGDVVVRERFWNWPTPAEGHPLAPPPLVYADLVATTDPRCLEAAERLRSGDAVLRRLDLS</sequence>
<dbReference type="InterPro" id="IPR019238">
    <property type="entry name" value="AbiEi_2"/>
</dbReference>
<dbReference type="Proteomes" id="UP001555826">
    <property type="component" value="Unassembled WGS sequence"/>
</dbReference>
<evidence type="ECO:0000313" key="1">
    <source>
        <dbReference type="EMBL" id="MEW9264987.1"/>
    </source>
</evidence>